<dbReference type="AlphaFoldDB" id="A0A6A5UAL8"/>
<proteinExistence type="predicted"/>
<protein>
    <submittedName>
        <fullName evidence="2">Uncharacterized protein</fullName>
    </submittedName>
</protein>
<gene>
    <name evidence="2" type="ORF">CC80DRAFT_502044</name>
</gene>
<name>A0A6A5UAL8_9PLEO</name>
<evidence type="ECO:0000256" key="1">
    <source>
        <dbReference type="SAM" id="MobiDB-lite"/>
    </source>
</evidence>
<feature type="region of interest" description="Disordered" evidence="1">
    <location>
        <begin position="1"/>
        <end position="23"/>
    </location>
</feature>
<evidence type="ECO:0000313" key="3">
    <source>
        <dbReference type="Proteomes" id="UP000800035"/>
    </source>
</evidence>
<sequence length="355" mass="39552">MFPASASTNESHRQESLSVDTTVTATSPEQSLLTITTNLSRLQGSIELIAQALSSLVPLKKNPNLLQLVPVNENASPIPYGSTCPVLHPYQHPAYGPERHCNARLPHSKVPASMECLTTTTLTPNVLLEEALELVPKLRPYLDDINELVSQRGPPCAPAIPKHKDQPTDWPSVHPWLDAKWDRAVKSEPPISAKGIDITKRSQLVKPRGRRESPLMADLEYTPLNVTHHVDYGVMSDILQSSLRDVMAKTGQDVLGMSEHDVLMFDVVSRRIDRDLWSQKGPDGNRRSATFKDIKADLPSDLLDHWKEFFVDMWEDSETIVAILFSANAFEKYQANIVRPAHTRPAISLAIIVSE</sequence>
<accession>A0A6A5UAL8</accession>
<organism evidence="2 3">
    <name type="scientific">Byssothecium circinans</name>
    <dbReference type="NCBI Taxonomy" id="147558"/>
    <lineage>
        <taxon>Eukaryota</taxon>
        <taxon>Fungi</taxon>
        <taxon>Dikarya</taxon>
        <taxon>Ascomycota</taxon>
        <taxon>Pezizomycotina</taxon>
        <taxon>Dothideomycetes</taxon>
        <taxon>Pleosporomycetidae</taxon>
        <taxon>Pleosporales</taxon>
        <taxon>Massarineae</taxon>
        <taxon>Massarinaceae</taxon>
        <taxon>Byssothecium</taxon>
    </lineage>
</organism>
<keyword evidence="3" id="KW-1185">Reference proteome</keyword>
<dbReference type="EMBL" id="ML976984">
    <property type="protein sequence ID" value="KAF1959906.1"/>
    <property type="molecule type" value="Genomic_DNA"/>
</dbReference>
<dbReference type="Proteomes" id="UP000800035">
    <property type="component" value="Unassembled WGS sequence"/>
</dbReference>
<reference evidence="2" key="1">
    <citation type="journal article" date="2020" name="Stud. Mycol.">
        <title>101 Dothideomycetes genomes: a test case for predicting lifestyles and emergence of pathogens.</title>
        <authorList>
            <person name="Haridas S."/>
            <person name="Albert R."/>
            <person name="Binder M."/>
            <person name="Bloem J."/>
            <person name="Labutti K."/>
            <person name="Salamov A."/>
            <person name="Andreopoulos B."/>
            <person name="Baker S."/>
            <person name="Barry K."/>
            <person name="Bills G."/>
            <person name="Bluhm B."/>
            <person name="Cannon C."/>
            <person name="Castanera R."/>
            <person name="Culley D."/>
            <person name="Daum C."/>
            <person name="Ezra D."/>
            <person name="Gonzalez J."/>
            <person name="Henrissat B."/>
            <person name="Kuo A."/>
            <person name="Liang C."/>
            <person name="Lipzen A."/>
            <person name="Lutzoni F."/>
            <person name="Magnuson J."/>
            <person name="Mondo S."/>
            <person name="Nolan M."/>
            <person name="Ohm R."/>
            <person name="Pangilinan J."/>
            <person name="Park H.-J."/>
            <person name="Ramirez L."/>
            <person name="Alfaro M."/>
            <person name="Sun H."/>
            <person name="Tritt A."/>
            <person name="Yoshinaga Y."/>
            <person name="Zwiers L.-H."/>
            <person name="Turgeon B."/>
            <person name="Goodwin S."/>
            <person name="Spatafora J."/>
            <person name="Crous P."/>
            <person name="Grigoriev I."/>
        </authorList>
    </citation>
    <scope>NUCLEOTIDE SEQUENCE</scope>
    <source>
        <strain evidence="2">CBS 675.92</strain>
    </source>
</reference>
<evidence type="ECO:0000313" key="2">
    <source>
        <dbReference type="EMBL" id="KAF1959906.1"/>
    </source>
</evidence>